<dbReference type="InterPro" id="IPR050090">
    <property type="entry name" value="Tyrosine_recombinase_XerCD"/>
</dbReference>
<dbReference type="GO" id="GO:0006310">
    <property type="term" value="P:DNA recombination"/>
    <property type="evidence" value="ECO:0007669"/>
    <property type="project" value="UniProtKB-KW"/>
</dbReference>
<dbReference type="InterPro" id="IPR002104">
    <property type="entry name" value="Integrase_catalytic"/>
</dbReference>
<feature type="compositionally biased region" description="Basic residues" evidence="4">
    <location>
        <begin position="396"/>
        <end position="407"/>
    </location>
</feature>
<dbReference type="EMBL" id="FUKO01000029">
    <property type="protein sequence ID" value="SJN41366.1"/>
    <property type="molecule type" value="Genomic_DNA"/>
</dbReference>
<dbReference type="SUPFAM" id="SSF56349">
    <property type="entry name" value="DNA breaking-rejoining enzymes"/>
    <property type="match status" value="1"/>
</dbReference>
<keyword evidence="3" id="KW-0233">DNA recombination</keyword>
<dbReference type="PROSITE" id="PS51898">
    <property type="entry name" value="TYR_RECOMBINASE"/>
    <property type="match status" value="1"/>
</dbReference>
<evidence type="ECO:0000256" key="3">
    <source>
        <dbReference type="ARBA" id="ARBA00023172"/>
    </source>
</evidence>
<organism evidence="6 7">
    <name type="scientific">Microbacterium esteraromaticum</name>
    <dbReference type="NCBI Taxonomy" id="57043"/>
    <lineage>
        <taxon>Bacteria</taxon>
        <taxon>Bacillati</taxon>
        <taxon>Actinomycetota</taxon>
        <taxon>Actinomycetes</taxon>
        <taxon>Micrococcales</taxon>
        <taxon>Microbacteriaceae</taxon>
        <taxon>Microbacterium</taxon>
    </lineage>
</organism>
<dbReference type="PANTHER" id="PTHR30349:SF64">
    <property type="entry name" value="PROPHAGE INTEGRASE INTD-RELATED"/>
    <property type="match status" value="1"/>
</dbReference>
<feature type="region of interest" description="Disordered" evidence="4">
    <location>
        <begin position="385"/>
        <end position="407"/>
    </location>
</feature>
<dbReference type="RefSeq" id="WP_087132346.1">
    <property type="nucleotide sequence ID" value="NZ_FUKO01000029.1"/>
</dbReference>
<dbReference type="InterPro" id="IPR013762">
    <property type="entry name" value="Integrase-like_cat_sf"/>
</dbReference>
<dbReference type="Pfam" id="PF00589">
    <property type="entry name" value="Phage_integrase"/>
    <property type="match status" value="1"/>
</dbReference>
<keyword evidence="2" id="KW-0238">DNA-binding</keyword>
<keyword evidence="7" id="KW-1185">Reference proteome</keyword>
<dbReference type="AlphaFoldDB" id="A0A1R4KAM2"/>
<evidence type="ECO:0000256" key="4">
    <source>
        <dbReference type="SAM" id="MobiDB-lite"/>
    </source>
</evidence>
<protein>
    <submittedName>
        <fullName evidence="6">Phage-related integrase</fullName>
    </submittedName>
</protein>
<dbReference type="PANTHER" id="PTHR30349">
    <property type="entry name" value="PHAGE INTEGRASE-RELATED"/>
    <property type="match status" value="1"/>
</dbReference>
<evidence type="ECO:0000259" key="5">
    <source>
        <dbReference type="PROSITE" id="PS51898"/>
    </source>
</evidence>
<sequence length="407" mass="44313">MSTAEATPPPIPPIGVKVATDLEYRPSGIRARARWTDPQTKQRMVRALVVPDEEAAEAFFAGLQASSAIGIDRHITLADYLSVIGDRWTRGLDLTSTGDNYKVGMRLRVIPALGHLPISSITAGMIDRTIDEWETKHSASTIKNSIAPLVRVLDEAVRDDVLSSNPARHRSRRSLGKTAVTLDERDTSPRAHALPDLAALTALADLCGQVHQSYSDFVMLCALLASRGSEVAGLQVGDVDWDTNIVTIRRQTYPGSGGLVTKQTKGREARPVPILQALTPVLERLTANREPEERLLKGPRGGVLTTASVRDATKWDGLVTDLGLPSLTRHGLRHTGATWMADAGIPLHVLQRILGHKSIETTRGYLHPDNRHLASAAEQANAYLAAQPQNAPQAPRARRSQPTHLRR</sequence>
<dbReference type="OrthoDB" id="7476432at2"/>
<feature type="domain" description="Tyr recombinase" evidence="5">
    <location>
        <begin position="187"/>
        <end position="378"/>
    </location>
</feature>
<dbReference type="InterPro" id="IPR011010">
    <property type="entry name" value="DNA_brk_join_enz"/>
</dbReference>
<reference evidence="6 7" key="1">
    <citation type="submission" date="2017-02" db="EMBL/GenBank/DDBJ databases">
        <authorList>
            <person name="Peterson S.W."/>
        </authorList>
    </citation>
    <scope>NUCLEOTIDE SEQUENCE [LARGE SCALE GENOMIC DNA]</scope>
    <source>
        <strain evidence="6 7">B Mb 05.01</strain>
    </source>
</reference>
<evidence type="ECO:0000256" key="2">
    <source>
        <dbReference type="ARBA" id="ARBA00023125"/>
    </source>
</evidence>
<name>A0A1R4KAM2_9MICO</name>
<dbReference type="Proteomes" id="UP000196320">
    <property type="component" value="Unassembled WGS sequence"/>
</dbReference>
<feature type="compositionally biased region" description="Low complexity" evidence="4">
    <location>
        <begin position="385"/>
        <end position="395"/>
    </location>
</feature>
<evidence type="ECO:0000313" key="6">
    <source>
        <dbReference type="EMBL" id="SJN41366.1"/>
    </source>
</evidence>
<proteinExistence type="inferred from homology"/>
<dbReference type="GO" id="GO:0003677">
    <property type="term" value="F:DNA binding"/>
    <property type="evidence" value="ECO:0007669"/>
    <property type="project" value="UniProtKB-KW"/>
</dbReference>
<dbReference type="Gene3D" id="1.10.443.10">
    <property type="entry name" value="Intergrase catalytic core"/>
    <property type="match status" value="1"/>
</dbReference>
<dbReference type="InterPro" id="IPR010998">
    <property type="entry name" value="Integrase_recombinase_N"/>
</dbReference>
<evidence type="ECO:0000256" key="1">
    <source>
        <dbReference type="ARBA" id="ARBA00008857"/>
    </source>
</evidence>
<dbReference type="CDD" id="cd00796">
    <property type="entry name" value="INT_Rci_Hp1_C"/>
    <property type="match status" value="1"/>
</dbReference>
<comment type="similarity">
    <text evidence="1">Belongs to the 'phage' integrase family.</text>
</comment>
<evidence type="ECO:0000313" key="7">
    <source>
        <dbReference type="Proteomes" id="UP000196320"/>
    </source>
</evidence>
<dbReference type="GO" id="GO:0015074">
    <property type="term" value="P:DNA integration"/>
    <property type="evidence" value="ECO:0007669"/>
    <property type="project" value="InterPro"/>
</dbReference>
<dbReference type="Gene3D" id="1.10.150.130">
    <property type="match status" value="1"/>
</dbReference>
<accession>A0A1R4KAM2</accession>
<gene>
    <name evidence="6" type="ORF">FM104_11360</name>
</gene>